<dbReference type="Proteomes" id="UP001176521">
    <property type="component" value="Unassembled WGS sequence"/>
</dbReference>
<feature type="region of interest" description="Disordered" evidence="1">
    <location>
        <begin position="43"/>
        <end position="74"/>
    </location>
</feature>
<keyword evidence="3" id="KW-1185">Reference proteome</keyword>
<gene>
    <name evidence="2" type="ORF">OC842_005431</name>
</gene>
<dbReference type="AlphaFoldDB" id="A0AAN6JPC6"/>
<evidence type="ECO:0000313" key="3">
    <source>
        <dbReference type="Proteomes" id="UP001176521"/>
    </source>
</evidence>
<feature type="region of interest" description="Disordered" evidence="1">
    <location>
        <begin position="1068"/>
        <end position="1120"/>
    </location>
</feature>
<organism evidence="2 3">
    <name type="scientific">Tilletia horrida</name>
    <dbReference type="NCBI Taxonomy" id="155126"/>
    <lineage>
        <taxon>Eukaryota</taxon>
        <taxon>Fungi</taxon>
        <taxon>Dikarya</taxon>
        <taxon>Basidiomycota</taxon>
        <taxon>Ustilaginomycotina</taxon>
        <taxon>Exobasidiomycetes</taxon>
        <taxon>Tilletiales</taxon>
        <taxon>Tilletiaceae</taxon>
        <taxon>Tilletia</taxon>
    </lineage>
</organism>
<comment type="caution">
    <text evidence="2">The sequence shown here is derived from an EMBL/GenBank/DDBJ whole genome shotgun (WGS) entry which is preliminary data.</text>
</comment>
<feature type="compositionally biased region" description="Basic and acidic residues" evidence="1">
    <location>
        <begin position="1078"/>
        <end position="1095"/>
    </location>
</feature>
<name>A0AAN6JPC6_9BASI</name>
<proteinExistence type="predicted"/>
<dbReference type="EMBL" id="JAPDMQ010000387">
    <property type="protein sequence ID" value="KAK0525668.1"/>
    <property type="molecule type" value="Genomic_DNA"/>
</dbReference>
<accession>A0AAN6JPC6</accession>
<evidence type="ECO:0000313" key="2">
    <source>
        <dbReference type="EMBL" id="KAK0525668.1"/>
    </source>
</evidence>
<protein>
    <submittedName>
        <fullName evidence="2">Uncharacterized protein</fullName>
    </submittedName>
</protein>
<sequence>MAAAATLRPTVRFLAPSQLQTRFAATAAARPAASASPPEALRIEPNAGPSRLPFVAGPSRTRDASARPRKTKASRLAIARDEQTVHRPGREHAWTSLSAKRKGKARLLDEDHAEAVISVCTNFRPQFMPAPTDFPTPRMLFVPPTSDLLLAVGKKDHHLRDLWQQAIESASFSDALKYIAAVPFRASAPDRSLKDLRALVFLHLLHKVRSPQDALLAMKHLHLVQHELVYHAHAVSVLLERSFRDLRAAHLAQPLYERVVHLVDRIHQQHLPFAIAIPRPSVRLKRSRVLGKRYENNSEARRARQRTVGQHLAGDVLLRLALLLPHMSDERAMQTAVSLLYFMASRCRTSGTFDARTGWNLPRRYRRFLHRSKATRHSMFSHHFLIRITRALLGTSSSNLSRHARSALDFTILAPPALCSALHLHMDPSIRRRGLPNHLTFSRDTRWLSRSLAQLCLGILAYLPTVGSGQSSNILPFDLEALMLAAVRQNHVGRGNDALRKIIQLRWGNKVTSQRSSAGHSRPIGDSITFLSDEDEGAKETGGSEWSSHQAANALVLLTKINKSIRQVFNTSHPRSSRPHPAAYQDILDHVFHDAIKEDPAFAALSYVKDAVPPPLLEQDRGKINWAAFHSAVRGLEIVAQGHQIRVKNVLAWLDLDECGRDLAYKHSAPSSKMGSRVPERMSQVPQAYINALHGFSERGAIQACDAVFHAYLRRATYGGQTFSRLRLTSWFLERRWASVLRVAGEMDLKRKHRTAITALLAERANQIFALVDLRALPIVGKKNVEVLDVRSLTHWHVEPSAALISGIVKGLSVWHLDAFAALRVFRGAEKRWPALCFDADMLLGLCMAAKRLVSLPAGLPEQPWTLLKMALRTFRTHLFVQHPELRDMKAIFWLPWRADAQLSESDCSKTLGEVELNAPGPHRVINFDRKLLKLYISLLSAIVRRRLTTDSRLLGNRIYIHELVCTLVWMQQLNIRPDADLLAPIVGLLRYLYRMRGWSWLVHQSHMPASGDEERRELWLENFGPLAPKLIEWVRMAPHEVRDTGFRAALFEAQMHEECGNHEMARHAHPEHHLHRDHLTTDTRRGKSEEEGARQRKLGRKANTAKANERHRSVLRQWI</sequence>
<reference evidence="2" key="1">
    <citation type="journal article" date="2023" name="PhytoFront">
        <title>Draft Genome Resources of Seven Strains of Tilletia horrida, Causal Agent of Kernel Smut of Rice.</title>
        <authorList>
            <person name="Khanal S."/>
            <person name="Antony Babu S."/>
            <person name="Zhou X.G."/>
        </authorList>
    </citation>
    <scope>NUCLEOTIDE SEQUENCE</scope>
    <source>
        <strain evidence="2">TX3</strain>
    </source>
</reference>
<evidence type="ECO:0000256" key="1">
    <source>
        <dbReference type="SAM" id="MobiDB-lite"/>
    </source>
</evidence>